<feature type="compositionally biased region" description="Low complexity" evidence="1">
    <location>
        <begin position="100"/>
        <end position="117"/>
    </location>
</feature>
<gene>
    <name evidence="2" type="ORF">TRITD_2Av1G070440</name>
</gene>
<evidence type="ECO:0000313" key="3">
    <source>
        <dbReference type="Proteomes" id="UP000324705"/>
    </source>
</evidence>
<dbReference type="Gramene" id="TRITD2Av1G070440.1">
    <property type="protein sequence ID" value="TRITD2Av1G070440.1"/>
    <property type="gene ID" value="TRITD2Av1G070440"/>
</dbReference>
<sequence length="124" mass="13608">MCRRGGPPRCSSWRNRRESRVLLPRAPTDRSRQEARGPDGDREAPASPSVIALSVDALFVTDPGRRPARRGRRGGGLLVVWHRRVAPIMPDWPNGSSHTRATAAAVPPPWTAAAPPLRLRRGRG</sequence>
<accession>A0A9R1NPK4</accession>
<dbReference type="AlphaFoldDB" id="A0A9R1NPK4"/>
<feature type="compositionally biased region" description="Basic and acidic residues" evidence="1">
    <location>
        <begin position="27"/>
        <end position="44"/>
    </location>
</feature>
<name>A0A9R1NPK4_TRITD</name>
<reference evidence="2 3" key="1">
    <citation type="submission" date="2017-09" db="EMBL/GenBank/DDBJ databases">
        <authorList>
            <consortium name="International Durum Wheat Genome Sequencing Consortium (IDWGSC)"/>
            <person name="Milanesi L."/>
        </authorList>
    </citation>
    <scope>NUCLEOTIDE SEQUENCE [LARGE SCALE GENOMIC DNA]</scope>
    <source>
        <strain evidence="3">cv. Svevo</strain>
    </source>
</reference>
<feature type="region of interest" description="Disordered" evidence="1">
    <location>
        <begin position="90"/>
        <end position="124"/>
    </location>
</feature>
<dbReference type="Proteomes" id="UP000324705">
    <property type="component" value="Chromosome 2A"/>
</dbReference>
<protein>
    <submittedName>
        <fullName evidence="2">Uncharacterized protein</fullName>
    </submittedName>
</protein>
<organism evidence="2 3">
    <name type="scientific">Triticum turgidum subsp. durum</name>
    <name type="common">Durum wheat</name>
    <name type="synonym">Triticum durum</name>
    <dbReference type="NCBI Taxonomy" id="4567"/>
    <lineage>
        <taxon>Eukaryota</taxon>
        <taxon>Viridiplantae</taxon>
        <taxon>Streptophyta</taxon>
        <taxon>Embryophyta</taxon>
        <taxon>Tracheophyta</taxon>
        <taxon>Spermatophyta</taxon>
        <taxon>Magnoliopsida</taxon>
        <taxon>Liliopsida</taxon>
        <taxon>Poales</taxon>
        <taxon>Poaceae</taxon>
        <taxon>BOP clade</taxon>
        <taxon>Pooideae</taxon>
        <taxon>Triticodae</taxon>
        <taxon>Triticeae</taxon>
        <taxon>Triticinae</taxon>
        <taxon>Triticum</taxon>
    </lineage>
</organism>
<evidence type="ECO:0000313" key="2">
    <source>
        <dbReference type="EMBL" id="VAH28723.1"/>
    </source>
</evidence>
<keyword evidence="3" id="KW-1185">Reference proteome</keyword>
<proteinExistence type="predicted"/>
<dbReference type="EMBL" id="LT934113">
    <property type="protein sequence ID" value="VAH28723.1"/>
    <property type="molecule type" value="Genomic_DNA"/>
</dbReference>
<evidence type="ECO:0000256" key="1">
    <source>
        <dbReference type="SAM" id="MobiDB-lite"/>
    </source>
</evidence>
<feature type="region of interest" description="Disordered" evidence="1">
    <location>
        <begin position="1"/>
        <end position="49"/>
    </location>
</feature>